<dbReference type="EMBL" id="AAHK01000467">
    <property type="protein sequence ID" value="EAN92062.1"/>
    <property type="molecule type" value="Genomic_DNA"/>
</dbReference>
<dbReference type="SMR" id="Q4DHQ3"/>
<dbReference type="Pfam" id="PF04712">
    <property type="entry name" value="Radial_spoke"/>
    <property type="match status" value="1"/>
</dbReference>
<dbReference type="KEGG" id="tcr:510149.120"/>
<dbReference type="PANTHER" id="PTHR13159">
    <property type="entry name" value="RADIAL SPOKEHEAD-RELATED"/>
    <property type="match status" value="1"/>
</dbReference>
<organism evidence="7 8">
    <name type="scientific">Trypanosoma cruzi (strain CL Brener)</name>
    <dbReference type="NCBI Taxonomy" id="353153"/>
    <lineage>
        <taxon>Eukaryota</taxon>
        <taxon>Discoba</taxon>
        <taxon>Euglenozoa</taxon>
        <taxon>Kinetoplastea</taxon>
        <taxon>Metakinetoplastina</taxon>
        <taxon>Trypanosomatida</taxon>
        <taxon>Trypanosomatidae</taxon>
        <taxon>Trypanosoma</taxon>
        <taxon>Schizotrypanum</taxon>
    </lineage>
</organism>
<accession>Q4DHQ3</accession>
<keyword evidence="7" id="KW-0282">Flagellum</keyword>
<proteinExistence type="predicted"/>
<dbReference type="GO" id="GO:0001534">
    <property type="term" value="C:radial spoke"/>
    <property type="evidence" value="ECO:0007669"/>
    <property type="project" value="InterPro"/>
</dbReference>
<dbReference type="OMA" id="WTFRKAY"/>
<dbReference type="RefSeq" id="XP_813913.1">
    <property type="nucleotide sequence ID" value="XM_808820.1"/>
</dbReference>
<evidence type="ECO:0000313" key="7">
    <source>
        <dbReference type="EMBL" id="EAN92062.1"/>
    </source>
</evidence>
<feature type="compositionally biased region" description="Acidic residues" evidence="6">
    <location>
        <begin position="144"/>
        <end position="161"/>
    </location>
</feature>
<comment type="caution">
    <text evidence="7">The sequence shown here is derived from an EMBL/GenBank/DDBJ whole genome shotgun (WGS) entry which is preliminary data.</text>
</comment>
<evidence type="ECO:0000256" key="3">
    <source>
        <dbReference type="ARBA" id="ARBA00023069"/>
    </source>
</evidence>
<evidence type="ECO:0000256" key="2">
    <source>
        <dbReference type="ARBA" id="ARBA00022490"/>
    </source>
</evidence>
<keyword evidence="8" id="KW-1185">Reference proteome</keyword>
<dbReference type="GO" id="GO:0060294">
    <property type="term" value="P:cilium movement involved in cell motility"/>
    <property type="evidence" value="ECO:0007669"/>
    <property type="project" value="InterPro"/>
</dbReference>
<evidence type="ECO:0000256" key="4">
    <source>
        <dbReference type="ARBA" id="ARBA00023212"/>
    </source>
</evidence>
<dbReference type="AlphaFoldDB" id="Q4DHQ3"/>
<sequence>MENEEHLFFFFFLHSRRIVHREGKRRLAPLRGIVQKEITATCSFIAMTGLTENEIRESPLWQHMKKVLLQVVQQQPSSALDAIIPSSFVVQTGSAVPPHATTIYADHRPRVTNAVPSDALENLRWASSFGNVLAPPKPRRKPTEEDEEMPQEEAEENEEEVLLGEVSNVVGEQAIFNSVGEGLQPEEAFRLVVGMKQLVKTEPLATARFWGKILGSGADYYIVETKIDPERLPEDEEDVGMADDEEEEGTPIDNVADVLYSYGAKKQADTEVEPAGSGLNEWVYYAAQTADPTSWTRLPDVTPNQVIVARHIRRGFTGDLESSVDTHPHFPGKEMNYLRAQIARISCACRVAPRDMYTSEGAVPEEEDEEGNVLPPPESVKAYTTLPPLTPQEVPDEEDTEAIEPIKSWFYGYRDDELLQGKYWVHIAPTLLQTGRTVAREQEEEDTGFDHSEKIHPFLCEVSRDDPLTYASHSRSQLPAWSFRKAFHNESSKTRTYVARSATWPGAFTYAVVELGQPGSQYQSVYIGTGLKSLQGMNYAPKLPPRCLVEYPETELVLQRDATADDELEYAPPPPKVDAADEEDEEA</sequence>
<keyword evidence="4" id="KW-0206">Cytoskeleton</keyword>
<evidence type="ECO:0000256" key="5">
    <source>
        <dbReference type="ARBA" id="ARBA00023273"/>
    </source>
</evidence>
<dbReference type="GO" id="GO:0035082">
    <property type="term" value="P:axoneme assembly"/>
    <property type="evidence" value="ECO:0007669"/>
    <property type="project" value="TreeGrafter"/>
</dbReference>
<keyword evidence="5" id="KW-0966">Cell projection</keyword>
<keyword evidence="2" id="KW-0963">Cytoplasm</keyword>
<dbReference type="PANTHER" id="PTHR13159:SF5">
    <property type="entry name" value="RADIAL SPOKE PROTEIN-LIKE, PUTATIVE-RELATED"/>
    <property type="match status" value="1"/>
</dbReference>
<feature type="region of interest" description="Disordered" evidence="6">
    <location>
        <begin position="134"/>
        <end position="161"/>
    </location>
</feature>
<feature type="region of interest" description="Disordered" evidence="6">
    <location>
        <begin position="360"/>
        <end position="379"/>
    </location>
</feature>
<dbReference type="InParanoid" id="Q4DHQ3"/>
<reference evidence="7 8" key="1">
    <citation type="journal article" date="2005" name="Science">
        <title>The genome sequence of Trypanosoma cruzi, etiologic agent of Chagas disease.</title>
        <authorList>
            <person name="El-Sayed N.M."/>
            <person name="Myler P.J."/>
            <person name="Bartholomeu D.C."/>
            <person name="Nilsson D."/>
            <person name="Aggarwal G."/>
            <person name="Tran A.N."/>
            <person name="Ghedin E."/>
            <person name="Worthey E.A."/>
            <person name="Delcher A.L."/>
            <person name="Blandin G."/>
            <person name="Westenberger S.J."/>
            <person name="Caler E."/>
            <person name="Cerqueira G.C."/>
            <person name="Branche C."/>
            <person name="Haas B."/>
            <person name="Anupama A."/>
            <person name="Arner E."/>
            <person name="Aslund L."/>
            <person name="Attipoe P."/>
            <person name="Bontempi E."/>
            <person name="Bringaud F."/>
            <person name="Burton P."/>
            <person name="Cadag E."/>
            <person name="Campbell D.A."/>
            <person name="Carrington M."/>
            <person name="Crabtree J."/>
            <person name="Darban H."/>
            <person name="da Silveira J.F."/>
            <person name="de Jong P."/>
            <person name="Edwards K."/>
            <person name="Englund P.T."/>
            <person name="Fazelina G."/>
            <person name="Feldblyum T."/>
            <person name="Ferella M."/>
            <person name="Frasch A.C."/>
            <person name="Gull K."/>
            <person name="Horn D."/>
            <person name="Hou L."/>
            <person name="Huang Y."/>
            <person name="Kindlund E."/>
            <person name="Klingbeil M."/>
            <person name="Kluge S."/>
            <person name="Koo H."/>
            <person name="Lacerda D."/>
            <person name="Levin M.J."/>
            <person name="Lorenzi H."/>
            <person name="Louie T."/>
            <person name="Machado C.R."/>
            <person name="McCulloch R."/>
            <person name="McKenna A."/>
            <person name="Mizuno Y."/>
            <person name="Mottram J.C."/>
            <person name="Nelson S."/>
            <person name="Ochaya S."/>
            <person name="Osoegawa K."/>
            <person name="Pai G."/>
            <person name="Parsons M."/>
            <person name="Pentony M."/>
            <person name="Pettersson U."/>
            <person name="Pop M."/>
            <person name="Ramirez J.L."/>
            <person name="Rinta J."/>
            <person name="Robertson L."/>
            <person name="Salzberg S.L."/>
            <person name="Sanchez D.O."/>
            <person name="Seyler A."/>
            <person name="Sharma R."/>
            <person name="Shetty J."/>
            <person name="Simpson A.J."/>
            <person name="Sisk E."/>
            <person name="Tammi M.T."/>
            <person name="Tarleton R."/>
            <person name="Teixeira S."/>
            <person name="Van Aken S."/>
            <person name="Vogt C."/>
            <person name="Ward P.N."/>
            <person name="Wickstead B."/>
            <person name="Wortman J."/>
            <person name="White O."/>
            <person name="Fraser C.M."/>
            <person name="Stuart K.D."/>
            <person name="Andersson B."/>
        </authorList>
    </citation>
    <scope>NUCLEOTIDE SEQUENCE [LARGE SCALE GENOMIC DNA]</scope>
    <source>
        <strain evidence="7 8">CL Brener</strain>
    </source>
</reference>
<gene>
    <name evidence="7" type="ORF">Tc00.1047053510149.120</name>
</gene>
<dbReference type="eggNOG" id="ENOG502QSU4">
    <property type="taxonomic scope" value="Eukaryota"/>
</dbReference>
<dbReference type="Proteomes" id="UP000002296">
    <property type="component" value="Unassembled WGS sequence"/>
</dbReference>
<name>Q4DHQ3_TRYCC</name>
<dbReference type="GeneID" id="3545378"/>
<dbReference type="InterPro" id="IPR006802">
    <property type="entry name" value="Radial_spoke"/>
</dbReference>
<dbReference type="PaxDb" id="353153-Q4DHQ3"/>
<evidence type="ECO:0000313" key="8">
    <source>
        <dbReference type="Proteomes" id="UP000002296"/>
    </source>
</evidence>
<comment type="subcellular location">
    <subcellularLocation>
        <location evidence="1">Cytoplasm</location>
        <location evidence="1">Cytoskeleton</location>
        <location evidence="1">Cilium axoneme</location>
    </subcellularLocation>
</comment>
<protein>
    <submittedName>
        <fullName evidence="7">Flagellar radial spoke protein-like, putative</fullName>
    </submittedName>
</protein>
<keyword evidence="3" id="KW-0969">Cilium</keyword>
<dbReference type="STRING" id="353153.Q4DHQ3"/>
<evidence type="ECO:0000256" key="6">
    <source>
        <dbReference type="SAM" id="MobiDB-lite"/>
    </source>
</evidence>
<feature type="region of interest" description="Disordered" evidence="6">
    <location>
        <begin position="558"/>
        <end position="587"/>
    </location>
</feature>
<evidence type="ECO:0000256" key="1">
    <source>
        <dbReference type="ARBA" id="ARBA00004430"/>
    </source>
</evidence>